<evidence type="ECO:0000313" key="5">
    <source>
        <dbReference type="EMBL" id="AUN33854.1"/>
    </source>
</evidence>
<evidence type="ECO:0000313" key="6">
    <source>
        <dbReference type="Proteomes" id="UP000234752"/>
    </source>
</evidence>
<dbReference type="FunFam" id="3.90.1530.30:FF:000001">
    <property type="entry name" value="Chromosome partitioning protein ParB"/>
    <property type="match status" value="1"/>
</dbReference>
<dbReference type="EMBL" id="CP025614">
    <property type="protein sequence ID" value="AUN33854.1"/>
    <property type="molecule type" value="Genomic_DNA"/>
</dbReference>
<dbReference type="SUPFAM" id="SSF110849">
    <property type="entry name" value="ParB/Sulfiredoxin"/>
    <property type="match status" value="1"/>
</dbReference>
<keyword evidence="6" id="KW-1185">Reference proteome</keyword>
<dbReference type="Gene3D" id="1.10.10.2830">
    <property type="match status" value="1"/>
</dbReference>
<dbReference type="InterPro" id="IPR003115">
    <property type="entry name" value="ParB_N"/>
</dbReference>
<dbReference type="Pfam" id="PF17762">
    <property type="entry name" value="HTH_ParB"/>
    <property type="match status" value="1"/>
</dbReference>
<dbReference type="GO" id="GO:0007059">
    <property type="term" value="P:chromosome segregation"/>
    <property type="evidence" value="ECO:0007669"/>
    <property type="project" value="UniProtKB-KW"/>
</dbReference>
<comment type="similarity">
    <text evidence="1">Belongs to the ParB family.</text>
</comment>
<dbReference type="Gene3D" id="3.90.1530.30">
    <property type="match status" value="1"/>
</dbReference>
<dbReference type="SUPFAM" id="SSF109709">
    <property type="entry name" value="KorB DNA-binding domain-like"/>
    <property type="match status" value="1"/>
</dbReference>
<dbReference type="InterPro" id="IPR004437">
    <property type="entry name" value="ParB/RepB/Spo0J"/>
</dbReference>
<keyword evidence="3" id="KW-0238">DNA-binding</keyword>
<evidence type="ECO:0000256" key="3">
    <source>
        <dbReference type="ARBA" id="ARBA00023125"/>
    </source>
</evidence>
<dbReference type="PANTHER" id="PTHR33375:SF1">
    <property type="entry name" value="CHROMOSOME-PARTITIONING PROTEIN PARB-RELATED"/>
    <property type="match status" value="1"/>
</dbReference>
<dbReference type="InterPro" id="IPR050336">
    <property type="entry name" value="Chromosome_partition/occlusion"/>
</dbReference>
<sequence>MSSRSRPCPRTIRCRPISIWPGRLPVKLQKGKSAFGRAMDDVAARGDGSLISREFPRLIEVEHARVHPRADQPRRHFDEDALRQLADSIERQGLLQPILIRPLADARGEYEIVAGERRWRALGLLARPALHAIVTSGNAEEIALVENLQRVDLSPLEEARGIQALMERHAYTQEAAAGALGWSRTQVNRVLKLLSLPDDMLAECATLHLSRNAIVELALAADGTERAHLMDLLRQGASVKALREARAPKAEGQGARAPVPKERPNPVRAALTQVEKGVKALARTPVALDDEQRRTLQALRREIDRLLKG</sequence>
<feature type="domain" description="ParB-like N-terminal" evidence="4">
    <location>
        <begin position="59"/>
        <end position="148"/>
    </location>
</feature>
<dbReference type="SMART" id="SM00470">
    <property type="entry name" value="ParB"/>
    <property type="match status" value="1"/>
</dbReference>
<name>A0A2K9NLA5_9PROT</name>
<reference evidence="5 6" key="1">
    <citation type="submission" date="2017-12" db="EMBL/GenBank/DDBJ databases">
        <title>Genomes of bacteria within cyanobacterial aggregates.</title>
        <authorList>
            <person name="Cai H."/>
        </authorList>
    </citation>
    <scope>NUCLEOTIDE SEQUENCE [LARGE SCALE GENOMIC DNA]</scope>
    <source>
        <strain evidence="5 6">TH16</strain>
        <plasmid evidence="5 6">unnamed2</plasmid>
    </source>
</reference>
<evidence type="ECO:0000256" key="2">
    <source>
        <dbReference type="ARBA" id="ARBA00022829"/>
    </source>
</evidence>
<dbReference type="AlphaFoldDB" id="A0A2K9NLA5"/>
<dbReference type="PANTHER" id="PTHR33375">
    <property type="entry name" value="CHROMOSOME-PARTITIONING PROTEIN PARB-RELATED"/>
    <property type="match status" value="1"/>
</dbReference>
<dbReference type="GO" id="GO:0005694">
    <property type="term" value="C:chromosome"/>
    <property type="evidence" value="ECO:0007669"/>
    <property type="project" value="TreeGrafter"/>
</dbReference>
<geneLocation type="plasmid" evidence="5 6">
    <name>unnamed2</name>
</geneLocation>
<gene>
    <name evidence="5" type="ORF">C0V82_25965</name>
</gene>
<dbReference type="Pfam" id="PF02195">
    <property type="entry name" value="ParB_N"/>
    <property type="match status" value="1"/>
</dbReference>
<dbReference type="InterPro" id="IPR041468">
    <property type="entry name" value="HTH_ParB/Spo0J"/>
</dbReference>
<dbReference type="Proteomes" id="UP000234752">
    <property type="component" value="Plasmid unnamed2"/>
</dbReference>
<accession>A0A2K9NLA5</accession>
<organism evidence="5 6">
    <name type="scientific">Niveispirillum cyanobacteriorum</name>
    <dbReference type="NCBI Taxonomy" id="1612173"/>
    <lineage>
        <taxon>Bacteria</taxon>
        <taxon>Pseudomonadati</taxon>
        <taxon>Pseudomonadota</taxon>
        <taxon>Alphaproteobacteria</taxon>
        <taxon>Rhodospirillales</taxon>
        <taxon>Azospirillaceae</taxon>
        <taxon>Niveispirillum</taxon>
    </lineage>
</organism>
<keyword evidence="5" id="KW-0614">Plasmid</keyword>
<keyword evidence="2" id="KW-0159">Chromosome partition</keyword>
<evidence type="ECO:0000259" key="4">
    <source>
        <dbReference type="SMART" id="SM00470"/>
    </source>
</evidence>
<evidence type="ECO:0000256" key="1">
    <source>
        <dbReference type="ARBA" id="ARBA00006295"/>
    </source>
</evidence>
<proteinExistence type="inferred from homology"/>
<dbReference type="GO" id="GO:0003677">
    <property type="term" value="F:DNA binding"/>
    <property type="evidence" value="ECO:0007669"/>
    <property type="project" value="UniProtKB-KW"/>
</dbReference>
<dbReference type="KEGG" id="ncb:C0V82_25965"/>
<dbReference type="InterPro" id="IPR036086">
    <property type="entry name" value="ParB/Sulfiredoxin_sf"/>
</dbReference>
<protein>
    <submittedName>
        <fullName evidence="5">Chromosome partitioning protein</fullName>
    </submittedName>
</protein>
<dbReference type="NCBIfam" id="TIGR00180">
    <property type="entry name" value="parB_part"/>
    <property type="match status" value="1"/>
</dbReference>